<reference evidence="10 11" key="2">
    <citation type="submission" date="2008-10" db="EMBL/GenBank/DDBJ databases">
        <title>Draft genome sequence of Anaerococcus hydrogenalis (DSM 7454).</title>
        <authorList>
            <person name="Sudarsanam P."/>
            <person name="Ley R."/>
            <person name="Guruge J."/>
            <person name="Turnbaugh P.J."/>
            <person name="Mahowald M."/>
            <person name="Liep D."/>
            <person name="Gordon J."/>
        </authorList>
    </citation>
    <scope>NUCLEOTIDE SEQUENCE [LARGE SCALE GENOMIC DNA]</scope>
    <source>
        <strain evidence="10 11">DSM 7454</strain>
    </source>
</reference>
<feature type="domain" description="Response regulatory" evidence="8">
    <location>
        <begin position="8"/>
        <end position="121"/>
    </location>
</feature>
<keyword evidence="5" id="KW-0804">Transcription</keyword>
<dbReference type="InterPro" id="IPR016032">
    <property type="entry name" value="Sig_transdc_resp-reg_C-effctor"/>
</dbReference>
<organism evidence="10 11">
    <name type="scientific">Anaerococcus hydrogenalis DSM 7454</name>
    <dbReference type="NCBI Taxonomy" id="561177"/>
    <lineage>
        <taxon>Bacteria</taxon>
        <taxon>Bacillati</taxon>
        <taxon>Bacillota</taxon>
        <taxon>Tissierellia</taxon>
        <taxon>Tissierellales</taxon>
        <taxon>Peptoniphilaceae</taxon>
        <taxon>Anaerococcus</taxon>
    </lineage>
</organism>
<dbReference type="GO" id="GO:0000976">
    <property type="term" value="F:transcription cis-regulatory region binding"/>
    <property type="evidence" value="ECO:0007669"/>
    <property type="project" value="TreeGrafter"/>
</dbReference>
<evidence type="ECO:0000256" key="3">
    <source>
        <dbReference type="ARBA" id="ARBA00023015"/>
    </source>
</evidence>
<evidence type="ECO:0000256" key="1">
    <source>
        <dbReference type="ARBA" id="ARBA00022553"/>
    </source>
</evidence>
<dbReference type="InterPro" id="IPR039420">
    <property type="entry name" value="WalR-like"/>
</dbReference>
<dbReference type="GO" id="GO:0000156">
    <property type="term" value="F:phosphorelay response regulator activity"/>
    <property type="evidence" value="ECO:0007669"/>
    <property type="project" value="TreeGrafter"/>
</dbReference>
<dbReference type="Gene3D" id="6.10.250.690">
    <property type="match status" value="1"/>
</dbReference>
<evidence type="ECO:0000256" key="6">
    <source>
        <dbReference type="PROSITE-ProRule" id="PRU00169"/>
    </source>
</evidence>
<evidence type="ECO:0000313" key="11">
    <source>
        <dbReference type="Proteomes" id="UP000005451"/>
    </source>
</evidence>
<keyword evidence="1 6" id="KW-0597">Phosphoprotein</keyword>
<dbReference type="EMBL" id="ABXA01000043">
    <property type="protein sequence ID" value="EEB35448.1"/>
    <property type="molecule type" value="Genomic_DNA"/>
</dbReference>
<dbReference type="GO" id="GO:0032993">
    <property type="term" value="C:protein-DNA complex"/>
    <property type="evidence" value="ECO:0007669"/>
    <property type="project" value="TreeGrafter"/>
</dbReference>
<dbReference type="Proteomes" id="UP000005451">
    <property type="component" value="Unassembled WGS sequence"/>
</dbReference>
<dbReference type="Gene3D" id="3.40.50.2300">
    <property type="match status" value="1"/>
</dbReference>
<evidence type="ECO:0000259" key="9">
    <source>
        <dbReference type="PROSITE" id="PS51755"/>
    </source>
</evidence>
<keyword evidence="2" id="KW-0902">Two-component regulatory system</keyword>
<evidence type="ECO:0000313" key="10">
    <source>
        <dbReference type="EMBL" id="EEB35448.1"/>
    </source>
</evidence>
<feature type="DNA-binding region" description="OmpR/PhoB-type" evidence="7">
    <location>
        <begin position="132"/>
        <end position="233"/>
    </location>
</feature>
<keyword evidence="3" id="KW-0805">Transcription regulation</keyword>
<evidence type="ECO:0000256" key="2">
    <source>
        <dbReference type="ARBA" id="ARBA00023012"/>
    </source>
</evidence>
<reference evidence="10 11" key="1">
    <citation type="submission" date="2008-09" db="EMBL/GenBank/DDBJ databases">
        <authorList>
            <person name="Fulton L."/>
            <person name="Clifton S."/>
            <person name="Fulton B."/>
            <person name="Xu J."/>
            <person name="Minx P."/>
            <person name="Pepin K.H."/>
            <person name="Johnson M."/>
            <person name="Thiruvilangam P."/>
            <person name="Bhonagiri V."/>
            <person name="Nash W.E."/>
            <person name="Mardis E.R."/>
            <person name="Wilson R.K."/>
        </authorList>
    </citation>
    <scope>NUCLEOTIDE SEQUENCE [LARGE SCALE GENOMIC DNA]</scope>
    <source>
        <strain evidence="10 11">DSM 7454</strain>
    </source>
</reference>
<name>B6WAU8_9FIRM</name>
<feature type="domain" description="OmpR/PhoB-type" evidence="9">
    <location>
        <begin position="132"/>
        <end position="233"/>
    </location>
</feature>
<dbReference type="InterPro" id="IPR001867">
    <property type="entry name" value="OmpR/PhoB-type_DNA-bd"/>
</dbReference>
<accession>B6WAU8</accession>
<sequence>MKEMNKIKILLIEDEKGISKIMKSYLEKEDYKVFQAFDGKEGLEIFESEDIDLVLLDLMIPKISGEDLIKEIRNKSNVPVIMVTAKVSEDDIVNGLKLGADDYVTKPFSPKELMQRIKTVLRRIEKYNIPRADIIKTTDGRLEMDLEYNRFFKDGEEIFLTKNEFQIIKTLFSNPNKIFTREEIIEITFGFDYDAYDRAIDTHIKNIRQKIEDNPKKPSYIKTIYGMGYKSGGIDDNSTK</sequence>
<dbReference type="GO" id="GO:0005829">
    <property type="term" value="C:cytosol"/>
    <property type="evidence" value="ECO:0007669"/>
    <property type="project" value="TreeGrafter"/>
</dbReference>
<dbReference type="GO" id="GO:0006355">
    <property type="term" value="P:regulation of DNA-templated transcription"/>
    <property type="evidence" value="ECO:0007669"/>
    <property type="project" value="InterPro"/>
</dbReference>
<keyword evidence="4 7" id="KW-0238">DNA-binding</keyword>
<dbReference type="STRING" id="561177.ANHYDRO_01631"/>
<dbReference type="SUPFAM" id="SSF52172">
    <property type="entry name" value="CheY-like"/>
    <property type="match status" value="1"/>
</dbReference>
<dbReference type="CDD" id="cd00383">
    <property type="entry name" value="trans_reg_C"/>
    <property type="match status" value="1"/>
</dbReference>
<dbReference type="FunFam" id="3.40.50.2300:FF:000001">
    <property type="entry name" value="DNA-binding response regulator PhoB"/>
    <property type="match status" value="1"/>
</dbReference>
<dbReference type="PROSITE" id="PS51755">
    <property type="entry name" value="OMPR_PHOB"/>
    <property type="match status" value="1"/>
</dbReference>
<evidence type="ECO:0000256" key="4">
    <source>
        <dbReference type="ARBA" id="ARBA00023125"/>
    </source>
</evidence>
<evidence type="ECO:0000256" key="7">
    <source>
        <dbReference type="PROSITE-ProRule" id="PRU01091"/>
    </source>
</evidence>
<dbReference type="PANTHER" id="PTHR48111">
    <property type="entry name" value="REGULATOR OF RPOS"/>
    <property type="match status" value="1"/>
</dbReference>
<dbReference type="InterPro" id="IPR036388">
    <property type="entry name" value="WH-like_DNA-bd_sf"/>
</dbReference>
<proteinExistence type="predicted"/>
<dbReference type="SMART" id="SM00448">
    <property type="entry name" value="REC"/>
    <property type="match status" value="1"/>
</dbReference>
<dbReference type="SMART" id="SM00862">
    <property type="entry name" value="Trans_reg_C"/>
    <property type="match status" value="1"/>
</dbReference>
<dbReference type="eggNOG" id="COG0745">
    <property type="taxonomic scope" value="Bacteria"/>
</dbReference>
<dbReference type="PROSITE" id="PS50110">
    <property type="entry name" value="RESPONSE_REGULATORY"/>
    <property type="match status" value="1"/>
</dbReference>
<evidence type="ECO:0000256" key="5">
    <source>
        <dbReference type="ARBA" id="ARBA00023163"/>
    </source>
</evidence>
<dbReference type="InterPro" id="IPR001789">
    <property type="entry name" value="Sig_transdc_resp-reg_receiver"/>
</dbReference>
<dbReference type="Pfam" id="PF00486">
    <property type="entry name" value="Trans_reg_C"/>
    <property type="match status" value="1"/>
</dbReference>
<dbReference type="SUPFAM" id="SSF46894">
    <property type="entry name" value="C-terminal effector domain of the bipartite response regulators"/>
    <property type="match status" value="1"/>
</dbReference>
<gene>
    <name evidence="10" type="ORF">ANHYDRO_01631</name>
</gene>
<dbReference type="Pfam" id="PF00072">
    <property type="entry name" value="Response_reg"/>
    <property type="match status" value="1"/>
</dbReference>
<dbReference type="PANTHER" id="PTHR48111:SF73">
    <property type="entry name" value="ALKALINE PHOSPHATASE SYNTHESIS TRANSCRIPTIONAL REGULATORY PROTEIN PHOP"/>
    <property type="match status" value="1"/>
</dbReference>
<feature type="modified residue" description="4-aspartylphosphate" evidence="6">
    <location>
        <position position="57"/>
    </location>
</feature>
<comment type="caution">
    <text evidence="10">The sequence shown here is derived from an EMBL/GenBank/DDBJ whole genome shotgun (WGS) entry which is preliminary data.</text>
</comment>
<dbReference type="AlphaFoldDB" id="B6WAU8"/>
<dbReference type="InterPro" id="IPR011006">
    <property type="entry name" value="CheY-like_superfamily"/>
</dbReference>
<dbReference type="Gene3D" id="1.10.10.10">
    <property type="entry name" value="Winged helix-like DNA-binding domain superfamily/Winged helix DNA-binding domain"/>
    <property type="match status" value="1"/>
</dbReference>
<protein>
    <submittedName>
        <fullName evidence="10">Response regulator receiver domain protein</fullName>
    </submittedName>
</protein>
<evidence type="ECO:0000259" key="8">
    <source>
        <dbReference type="PROSITE" id="PS50110"/>
    </source>
</evidence>